<evidence type="ECO:0000313" key="2">
    <source>
        <dbReference type="EMBL" id="NNU34357.1"/>
    </source>
</evidence>
<dbReference type="RefSeq" id="WP_175270038.1">
    <property type="nucleotide sequence ID" value="NZ_JABFCR010000042.1"/>
</dbReference>
<evidence type="ECO:0000313" key="3">
    <source>
        <dbReference type="Proteomes" id="UP000566071"/>
    </source>
</evidence>
<keyword evidence="3" id="KW-1185">Reference proteome</keyword>
<keyword evidence="1" id="KW-0472">Membrane</keyword>
<protein>
    <recommendedName>
        <fullName evidence="4">Auto-transporter adhesin head GIN domain-containing protein</fullName>
    </recommendedName>
</protein>
<proteinExistence type="predicted"/>
<name>A0ABX1W7C8_9SPHI</name>
<feature type="transmembrane region" description="Helical" evidence="1">
    <location>
        <begin position="36"/>
        <end position="57"/>
    </location>
</feature>
<sequence>MKKKKEQPIAIDPGKTSAPIIHHQNHEPMPQKSNGWIVTVLAILTLLFLAGNVWQYLQSKQTTLVVAEAVAPDKPQGALELKLQNAINNLKGDVLWLTDTGYSSPINISRAIQIKRDTLFIKSKGKIELVADSSYNGAAFTLAGQCKLVMLDSLSIKNFKTGVIAYNNALLLKNVRFDNCAVAVQNLFTVTRNKFTSGTPHPFRVDSIPVTNKQK</sequence>
<gene>
    <name evidence="2" type="ORF">HK413_09760</name>
</gene>
<reference evidence="2 3" key="1">
    <citation type="submission" date="2020-05" db="EMBL/GenBank/DDBJ databases">
        <authorList>
            <person name="Khan S.A."/>
            <person name="Jeon C.O."/>
            <person name="Chun B.H."/>
        </authorList>
    </citation>
    <scope>NUCLEOTIDE SEQUENCE [LARGE SCALE GENOMIC DNA]</scope>
    <source>
        <strain evidence="2 3">S1162</strain>
    </source>
</reference>
<evidence type="ECO:0000256" key="1">
    <source>
        <dbReference type="SAM" id="Phobius"/>
    </source>
</evidence>
<keyword evidence="1" id="KW-0812">Transmembrane</keyword>
<keyword evidence="1" id="KW-1133">Transmembrane helix</keyword>
<accession>A0ABX1W7C8</accession>
<dbReference type="Proteomes" id="UP000566071">
    <property type="component" value="Unassembled WGS sequence"/>
</dbReference>
<comment type="caution">
    <text evidence="2">The sequence shown here is derived from an EMBL/GenBank/DDBJ whole genome shotgun (WGS) entry which is preliminary data.</text>
</comment>
<dbReference type="SUPFAM" id="SSF51126">
    <property type="entry name" value="Pectin lyase-like"/>
    <property type="match status" value="1"/>
</dbReference>
<evidence type="ECO:0008006" key="4">
    <source>
        <dbReference type="Google" id="ProtNLM"/>
    </source>
</evidence>
<dbReference type="InterPro" id="IPR011050">
    <property type="entry name" value="Pectin_lyase_fold/virulence"/>
</dbReference>
<dbReference type="EMBL" id="JABFCR010000042">
    <property type="protein sequence ID" value="NNU34357.1"/>
    <property type="molecule type" value="Genomic_DNA"/>
</dbReference>
<organism evidence="2 3">
    <name type="scientific">Mucilaginibacter humi</name>
    <dbReference type="NCBI Taxonomy" id="2732510"/>
    <lineage>
        <taxon>Bacteria</taxon>
        <taxon>Pseudomonadati</taxon>
        <taxon>Bacteroidota</taxon>
        <taxon>Sphingobacteriia</taxon>
        <taxon>Sphingobacteriales</taxon>
        <taxon>Sphingobacteriaceae</taxon>
        <taxon>Mucilaginibacter</taxon>
    </lineage>
</organism>